<gene>
    <name evidence="2" type="ORF">Nepgr_011955</name>
</gene>
<organism evidence="2 3">
    <name type="scientific">Nepenthes gracilis</name>
    <name type="common">Slender pitcher plant</name>
    <dbReference type="NCBI Taxonomy" id="150966"/>
    <lineage>
        <taxon>Eukaryota</taxon>
        <taxon>Viridiplantae</taxon>
        <taxon>Streptophyta</taxon>
        <taxon>Embryophyta</taxon>
        <taxon>Tracheophyta</taxon>
        <taxon>Spermatophyta</taxon>
        <taxon>Magnoliopsida</taxon>
        <taxon>eudicotyledons</taxon>
        <taxon>Gunneridae</taxon>
        <taxon>Pentapetalae</taxon>
        <taxon>Caryophyllales</taxon>
        <taxon>Nepenthaceae</taxon>
        <taxon>Nepenthes</taxon>
    </lineage>
</organism>
<sequence length="102" mass="11839">MVLNSLMESMFYRYSRSSAINLLCLFSLSCFPGYLLSAAVTLQSIQMYKTHEWLKAKPIVYFSCKGENKTILPDVKEANVQFYTPILYNFNGEEPWQVCVQF</sequence>
<dbReference type="EMBL" id="BSYO01000009">
    <property type="protein sequence ID" value="GMH10114.1"/>
    <property type="molecule type" value="Genomic_DNA"/>
</dbReference>
<dbReference type="InterPro" id="IPR057713">
    <property type="entry name" value="DUF7953"/>
</dbReference>
<name>A0AAD3SG90_NEPGR</name>
<dbReference type="Proteomes" id="UP001279734">
    <property type="component" value="Unassembled WGS sequence"/>
</dbReference>
<protein>
    <recommendedName>
        <fullName evidence="1">DUF7953 domain-containing protein</fullName>
    </recommendedName>
</protein>
<evidence type="ECO:0000313" key="2">
    <source>
        <dbReference type="EMBL" id="GMH10114.1"/>
    </source>
</evidence>
<reference evidence="2" key="1">
    <citation type="submission" date="2023-05" db="EMBL/GenBank/DDBJ databases">
        <title>Nepenthes gracilis genome sequencing.</title>
        <authorList>
            <person name="Fukushima K."/>
        </authorList>
    </citation>
    <scope>NUCLEOTIDE SEQUENCE</scope>
    <source>
        <strain evidence="2">SING2019-196</strain>
    </source>
</reference>
<dbReference type="AlphaFoldDB" id="A0AAD3SG90"/>
<dbReference type="PANTHER" id="PTHR33780:SF3">
    <property type="entry name" value="EXPRESSED PROTEIN"/>
    <property type="match status" value="1"/>
</dbReference>
<evidence type="ECO:0000313" key="3">
    <source>
        <dbReference type="Proteomes" id="UP001279734"/>
    </source>
</evidence>
<comment type="caution">
    <text evidence="2">The sequence shown here is derived from an EMBL/GenBank/DDBJ whole genome shotgun (WGS) entry which is preliminary data.</text>
</comment>
<feature type="domain" description="DUF7953" evidence="1">
    <location>
        <begin position="37"/>
        <end position="102"/>
    </location>
</feature>
<evidence type="ECO:0000259" key="1">
    <source>
        <dbReference type="Pfam" id="PF25829"/>
    </source>
</evidence>
<proteinExistence type="predicted"/>
<keyword evidence="3" id="KW-1185">Reference proteome</keyword>
<dbReference type="Pfam" id="PF25829">
    <property type="entry name" value="DUF7953"/>
    <property type="match status" value="1"/>
</dbReference>
<dbReference type="PANTHER" id="PTHR33780">
    <property type="entry name" value="EXPRESSED PROTEIN"/>
    <property type="match status" value="1"/>
</dbReference>
<accession>A0AAD3SG90</accession>